<keyword evidence="2" id="KW-1185">Reference proteome</keyword>
<proteinExistence type="predicted"/>
<sequence>MSRLSTDFYCSHRKRGKKEQASEIHSVPQIERCKCGFERDTGNAPILEASPVPGIEHHYTATPFSFRRERHGSQ</sequence>
<dbReference type="AlphaFoldDB" id="A0A9D4JHR8"/>
<gene>
    <name evidence="1" type="ORF">DPMN_138982</name>
</gene>
<organism evidence="1 2">
    <name type="scientific">Dreissena polymorpha</name>
    <name type="common">Zebra mussel</name>
    <name type="synonym">Mytilus polymorpha</name>
    <dbReference type="NCBI Taxonomy" id="45954"/>
    <lineage>
        <taxon>Eukaryota</taxon>
        <taxon>Metazoa</taxon>
        <taxon>Spiralia</taxon>
        <taxon>Lophotrochozoa</taxon>
        <taxon>Mollusca</taxon>
        <taxon>Bivalvia</taxon>
        <taxon>Autobranchia</taxon>
        <taxon>Heteroconchia</taxon>
        <taxon>Euheterodonta</taxon>
        <taxon>Imparidentia</taxon>
        <taxon>Neoheterodontei</taxon>
        <taxon>Myida</taxon>
        <taxon>Dreissenoidea</taxon>
        <taxon>Dreissenidae</taxon>
        <taxon>Dreissena</taxon>
    </lineage>
</organism>
<evidence type="ECO:0000313" key="1">
    <source>
        <dbReference type="EMBL" id="KAH3810589.1"/>
    </source>
</evidence>
<evidence type="ECO:0000313" key="2">
    <source>
        <dbReference type="Proteomes" id="UP000828390"/>
    </source>
</evidence>
<reference evidence="1" key="1">
    <citation type="journal article" date="2019" name="bioRxiv">
        <title>The Genome of the Zebra Mussel, Dreissena polymorpha: A Resource for Invasive Species Research.</title>
        <authorList>
            <person name="McCartney M.A."/>
            <person name="Auch B."/>
            <person name="Kono T."/>
            <person name="Mallez S."/>
            <person name="Zhang Y."/>
            <person name="Obille A."/>
            <person name="Becker A."/>
            <person name="Abrahante J.E."/>
            <person name="Garbe J."/>
            <person name="Badalamenti J.P."/>
            <person name="Herman A."/>
            <person name="Mangelson H."/>
            <person name="Liachko I."/>
            <person name="Sullivan S."/>
            <person name="Sone E.D."/>
            <person name="Koren S."/>
            <person name="Silverstein K.A.T."/>
            <person name="Beckman K.B."/>
            <person name="Gohl D.M."/>
        </authorList>
    </citation>
    <scope>NUCLEOTIDE SEQUENCE</scope>
    <source>
        <strain evidence="1">Duluth1</strain>
        <tissue evidence="1">Whole animal</tissue>
    </source>
</reference>
<accession>A0A9D4JHR8</accession>
<name>A0A9D4JHR8_DREPO</name>
<dbReference type="Proteomes" id="UP000828390">
    <property type="component" value="Unassembled WGS sequence"/>
</dbReference>
<reference evidence="1" key="2">
    <citation type="submission" date="2020-11" db="EMBL/GenBank/DDBJ databases">
        <authorList>
            <person name="McCartney M.A."/>
            <person name="Auch B."/>
            <person name="Kono T."/>
            <person name="Mallez S."/>
            <person name="Becker A."/>
            <person name="Gohl D.M."/>
            <person name="Silverstein K.A.T."/>
            <person name="Koren S."/>
            <person name="Bechman K.B."/>
            <person name="Herman A."/>
            <person name="Abrahante J.E."/>
            <person name="Garbe J."/>
        </authorList>
    </citation>
    <scope>NUCLEOTIDE SEQUENCE</scope>
    <source>
        <strain evidence="1">Duluth1</strain>
        <tissue evidence="1">Whole animal</tissue>
    </source>
</reference>
<dbReference type="EMBL" id="JAIWYP010000006">
    <property type="protein sequence ID" value="KAH3810589.1"/>
    <property type="molecule type" value="Genomic_DNA"/>
</dbReference>
<comment type="caution">
    <text evidence="1">The sequence shown here is derived from an EMBL/GenBank/DDBJ whole genome shotgun (WGS) entry which is preliminary data.</text>
</comment>
<protein>
    <submittedName>
        <fullName evidence="1">Uncharacterized protein</fullName>
    </submittedName>
</protein>